<keyword evidence="3" id="KW-1185">Reference proteome</keyword>
<feature type="compositionally biased region" description="Polar residues" evidence="1">
    <location>
        <begin position="404"/>
        <end position="418"/>
    </location>
</feature>
<dbReference type="Proteomes" id="UP000515908">
    <property type="component" value="Chromosome 05"/>
</dbReference>
<organism evidence="2 3">
    <name type="scientific">Angomonas deanei</name>
    <dbReference type="NCBI Taxonomy" id="59799"/>
    <lineage>
        <taxon>Eukaryota</taxon>
        <taxon>Discoba</taxon>
        <taxon>Euglenozoa</taxon>
        <taxon>Kinetoplastea</taxon>
        <taxon>Metakinetoplastina</taxon>
        <taxon>Trypanosomatida</taxon>
        <taxon>Trypanosomatidae</taxon>
        <taxon>Strigomonadinae</taxon>
        <taxon>Angomonas</taxon>
    </lineage>
</organism>
<dbReference type="AlphaFoldDB" id="A0A7G2C804"/>
<evidence type="ECO:0000256" key="1">
    <source>
        <dbReference type="SAM" id="MobiDB-lite"/>
    </source>
</evidence>
<evidence type="ECO:0000313" key="2">
    <source>
        <dbReference type="EMBL" id="CAD2215719.1"/>
    </source>
</evidence>
<feature type="compositionally biased region" description="Low complexity" evidence="1">
    <location>
        <begin position="69"/>
        <end position="107"/>
    </location>
</feature>
<proteinExistence type="predicted"/>
<evidence type="ECO:0000313" key="3">
    <source>
        <dbReference type="Proteomes" id="UP000515908"/>
    </source>
</evidence>
<dbReference type="VEuPathDB" id="TriTrypDB:ADEAN_000317400"/>
<name>A0A7G2C804_9TRYP</name>
<feature type="compositionally biased region" description="Polar residues" evidence="1">
    <location>
        <begin position="138"/>
        <end position="147"/>
    </location>
</feature>
<protein>
    <submittedName>
        <fullName evidence="2">Uncharacterized protein</fullName>
    </submittedName>
</protein>
<feature type="compositionally biased region" description="Basic and acidic residues" evidence="1">
    <location>
        <begin position="380"/>
        <end position="390"/>
    </location>
</feature>
<feature type="region of interest" description="Disordered" evidence="1">
    <location>
        <begin position="166"/>
        <end position="202"/>
    </location>
</feature>
<feature type="region of interest" description="Disordered" evidence="1">
    <location>
        <begin position="254"/>
        <end position="289"/>
    </location>
</feature>
<dbReference type="EMBL" id="LR877149">
    <property type="protein sequence ID" value="CAD2215719.1"/>
    <property type="molecule type" value="Genomic_DNA"/>
</dbReference>
<sequence>MGTVCSKTNRLKRRKSPYIYIPPGYEEVIRNEALGLSPPLNQNNNNIYNNNNESMTLSQPSHPALFIPNSSNTMNNNNNNNMSIHNNNNNNNNNYPPDALTETTASDSDSDESLDSNNNNNVNSESTQQNNKDITPHPNDTNSGSATNESENVFLEEFRRLFSDSESANTLVNHSERTATTNTMNNHSKNSAPDTKNSSTSLQSQCVDIARQCLFHSGRQEPPASHSVNESEKEFLKEFHLLISNNENMNTNLINETTNDPHESDPQDITLPEEETPQAPISGISSSSSEGEALLLPYAPHSQGTVDCRTYTSNTTHGSPPYCFNQSPVVLNDCTVQSTERTYLYGESDRPQFYPIRLGSHPAGVIQLEEPATPSLDTEDFGRPTSERLLDTQPPPDGKEGDDLTSNCTPNRVNPHQG</sequence>
<feature type="region of interest" description="Disordered" evidence="1">
    <location>
        <begin position="44"/>
        <end position="147"/>
    </location>
</feature>
<accession>A0A7G2C804</accession>
<gene>
    <name evidence="2" type="ORF">ADEAN_000317400</name>
</gene>
<feature type="region of interest" description="Disordered" evidence="1">
    <location>
        <begin position="370"/>
        <end position="418"/>
    </location>
</feature>
<feature type="compositionally biased region" description="Low complexity" evidence="1">
    <location>
        <begin position="115"/>
        <end position="131"/>
    </location>
</feature>
<reference evidence="2 3" key="1">
    <citation type="submission" date="2020-08" db="EMBL/GenBank/DDBJ databases">
        <authorList>
            <person name="Newling K."/>
            <person name="Davey J."/>
            <person name="Forrester S."/>
        </authorList>
    </citation>
    <scope>NUCLEOTIDE SEQUENCE [LARGE SCALE GENOMIC DNA]</scope>
    <source>
        <strain evidence="3">Crithidia deanei Carvalho (ATCC PRA-265)</strain>
    </source>
</reference>